<feature type="transmembrane region" description="Helical" evidence="1">
    <location>
        <begin position="132"/>
        <end position="153"/>
    </location>
</feature>
<keyword evidence="1" id="KW-0812">Transmembrane</keyword>
<evidence type="ECO:0000256" key="1">
    <source>
        <dbReference type="SAM" id="Phobius"/>
    </source>
</evidence>
<accession>A0ABN0YL60</accession>
<proteinExistence type="predicted"/>
<name>A0ABN0YL60_9CAUL</name>
<comment type="caution">
    <text evidence="2">The sequence shown here is derived from an EMBL/GenBank/DDBJ whole genome shotgun (WGS) entry which is preliminary data.</text>
</comment>
<organism evidence="2 3">
    <name type="scientific">Brevundimonas terrae</name>
    <dbReference type="NCBI Taxonomy" id="363631"/>
    <lineage>
        <taxon>Bacteria</taxon>
        <taxon>Pseudomonadati</taxon>
        <taxon>Pseudomonadota</taxon>
        <taxon>Alphaproteobacteria</taxon>
        <taxon>Caulobacterales</taxon>
        <taxon>Caulobacteraceae</taxon>
        <taxon>Brevundimonas</taxon>
    </lineage>
</organism>
<evidence type="ECO:0000313" key="3">
    <source>
        <dbReference type="Proteomes" id="UP001500791"/>
    </source>
</evidence>
<gene>
    <name evidence="2" type="ORF">GCM10009093_27320</name>
</gene>
<keyword evidence="3" id="KW-1185">Reference proteome</keyword>
<keyword evidence="1" id="KW-0472">Membrane</keyword>
<evidence type="ECO:0000313" key="2">
    <source>
        <dbReference type="EMBL" id="GAA0399311.1"/>
    </source>
</evidence>
<feature type="transmembrane region" description="Helical" evidence="1">
    <location>
        <begin position="159"/>
        <end position="179"/>
    </location>
</feature>
<dbReference type="RefSeq" id="WP_167178131.1">
    <property type="nucleotide sequence ID" value="NZ_BAAAEJ010000009.1"/>
</dbReference>
<sequence>MAGFKVILDDLGIETASASCYYSNVTFSDAKGKFRKYGAVGITPISTESTTSGTLKGAAWGMILAGPIGLAVGSMVGGGMKVAFELHTLEGETLKGIASKGSYLDIKKQVEKSPAVAGPPKVVWDKSRGPRVVSPVLILGIAILPFIFVWMLLRSGYSAQARLFGLAWMVVWFIGLGNLPTSGPDVAAPIESPSGVVASVSQAASRETPKQ</sequence>
<protein>
    <submittedName>
        <fullName evidence="2">Uncharacterized protein</fullName>
    </submittedName>
</protein>
<dbReference type="Proteomes" id="UP001500791">
    <property type="component" value="Unassembled WGS sequence"/>
</dbReference>
<dbReference type="EMBL" id="BAAAEJ010000009">
    <property type="protein sequence ID" value="GAA0399311.1"/>
    <property type="molecule type" value="Genomic_DNA"/>
</dbReference>
<keyword evidence="1" id="KW-1133">Transmembrane helix</keyword>
<reference evidence="2 3" key="1">
    <citation type="journal article" date="2019" name="Int. J. Syst. Evol. Microbiol.">
        <title>The Global Catalogue of Microorganisms (GCM) 10K type strain sequencing project: providing services to taxonomists for standard genome sequencing and annotation.</title>
        <authorList>
            <consortium name="The Broad Institute Genomics Platform"/>
            <consortium name="The Broad Institute Genome Sequencing Center for Infectious Disease"/>
            <person name="Wu L."/>
            <person name="Ma J."/>
        </authorList>
    </citation>
    <scope>NUCLEOTIDE SEQUENCE [LARGE SCALE GENOMIC DNA]</scope>
    <source>
        <strain evidence="2 3">JCM 13476</strain>
    </source>
</reference>